<dbReference type="Pfam" id="PF02645">
    <property type="entry name" value="DegV"/>
    <property type="match status" value="1"/>
</dbReference>
<protein>
    <submittedName>
        <fullName evidence="2">DegV family protein</fullName>
    </submittedName>
</protein>
<dbReference type="Proteomes" id="UP001197492">
    <property type="component" value="Unassembled WGS sequence"/>
</dbReference>
<dbReference type="NCBIfam" id="TIGR00762">
    <property type="entry name" value="DegV"/>
    <property type="match status" value="1"/>
</dbReference>
<keyword evidence="5" id="KW-1185">Reference proteome</keyword>
<organism evidence="2 4">
    <name type="scientific">Catenibacterium mitsuokai</name>
    <dbReference type="NCBI Taxonomy" id="100886"/>
    <lineage>
        <taxon>Bacteria</taxon>
        <taxon>Bacillati</taxon>
        <taxon>Bacillota</taxon>
        <taxon>Erysipelotrichia</taxon>
        <taxon>Erysipelotrichales</taxon>
        <taxon>Coprobacillaceae</taxon>
        <taxon>Catenibacterium</taxon>
    </lineage>
</organism>
<dbReference type="EMBL" id="JAHOEL010000031">
    <property type="protein sequence ID" value="MBV3392831.1"/>
    <property type="molecule type" value="Genomic_DNA"/>
</dbReference>
<comment type="caution">
    <text evidence="2">The sequence shown here is derived from an EMBL/GenBank/DDBJ whole genome shotgun (WGS) entry which is preliminary data.</text>
</comment>
<evidence type="ECO:0000313" key="5">
    <source>
        <dbReference type="Proteomes" id="UP001197492"/>
    </source>
</evidence>
<keyword evidence="1" id="KW-0446">Lipid-binding</keyword>
<evidence type="ECO:0000313" key="2">
    <source>
        <dbReference type="EMBL" id="MBV3382829.1"/>
    </source>
</evidence>
<evidence type="ECO:0000256" key="1">
    <source>
        <dbReference type="ARBA" id="ARBA00023121"/>
    </source>
</evidence>
<dbReference type="EMBL" id="JAHOEF010000033">
    <property type="protein sequence ID" value="MBV3382829.1"/>
    <property type="molecule type" value="Genomic_DNA"/>
</dbReference>
<dbReference type="InterPro" id="IPR050270">
    <property type="entry name" value="DegV_domain_contain"/>
</dbReference>
<evidence type="ECO:0000313" key="4">
    <source>
        <dbReference type="Proteomes" id="UP001196408"/>
    </source>
</evidence>
<dbReference type="PANTHER" id="PTHR33434">
    <property type="entry name" value="DEGV DOMAIN-CONTAINING PROTEIN DR_1986-RELATED"/>
    <property type="match status" value="1"/>
</dbReference>
<gene>
    <name evidence="2" type="ORF">KSV97_06275</name>
    <name evidence="3" type="ORF">KSW06_06130</name>
</gene>
<dbReference type="PANTHER" id="PTHR33434:SF2">
    <property type="entry name" value="FATTY ACID-BINDING PROTEIN TM_1468"/>
    <property type="match status" value="1"/>
</dbReference>
<name>A0AAW4MV60_9FIRM</name>
<dbReference type="RefSeq" id="WP_217747658.1">
    <property type="nucleotide sequence ID" value="NZ_JAHOEB010000030.1"/>
</dbReference>
<dbReference type="GO" id="GO:0008289">
    <property type="term" value="F:lipid binding"/>
    <property type="evidence" value="ECO:0007669"/>
    <property type="project" value="UniProtKB-KW"/>
</dbReference>
<reference evidence="2 5" key="1">
    <citation type="submission" date="2021-06" db="EMBL/GenBank/DDBJ databases">
        <title>Collection of gut derived symbiotic bacterial strains cultured from healthy donors.</title>
        <authorList>
            <person name="Lin H."/>
            <person name="Littmann E."/>
            <person name="Pamer E.G."/>
        </authorList>
    </citation>
    <scope>NUCLEOTIDE SEQUENCE</scope>
    <source>
        <strain evidence="3 5">MSK.21.70</strain>
        <strain evidence="2">MSK.21.82</strain>
    </source>
</reference>
<dbReference type="PROSITE" id="PS51482">
    <property type="entry name" value="DEGV"/>
    <property type="match status" value="1"/>
</dbReference>
<proteinExistence type="predicted"/>
<dbReference type="Proteomes" id="UP001196408">
    <property type="component" value="Unassembled WGS sequence"/>
</dbReference>
<dbReference type="AlphaFoldDB" id="A0AAW4MV60"/>
<dbReference type="InterPro" id="IPR003797">
    <property type="entry name" value="DegV"/>
</dbReference>
<accession>A0AAW4MV60</accession>
<evidence type="ECO:0000313" key="3">
    <source>
        <dbReference type="EMBL" id="MBV3392831.1"/>
    </source>
</evidence>
<sequence>MKIAIMTDSNSGITQAEAKELGIYCIPMPFTIDGKEFEEDINLTQEHFYEKLMGGAEVFTSQPTIGIIAKKWDEILKTHDAIIHIPMSSGLSGSCQTAMMMADEDQYKGKVFVVDSQRISVTQKADVLDALAMANKGYSAQEIYDYLMNNKMNATIYVTVDTLEYLKKGGRLSPAAATLAGLLKIKPILTIQGEKLDKYGTSRTMKKARKMMIDQVKQDISDRGWGDDYEVACVYSYDKEAALDYLEQVKEAFPDKEVIFDRLSLSVACHIGPGSLAVAAYKKGSY</sequence>